<feature type="domain" description="Impact N-terminal" evidence="2">
    <location>
        <begin position="1"/>
        <end position="56"/>
    </location>
</feature>
<evidence type="ECO:0000256" key="1">
    <source>
        <dbReference type="ARBA" id="ARBA00007665"/>
    </source>
</evidence>
<reference evidence="4 5" key="1">
    <citation type="journal article" date="2015" name="Genome Announc.">
        <title>Expanding the biotechnology potential of lactobacilli through comparative genomics of 213 strains and associated genera.</title>
        <authorList>
            <person name="Sun Z."/>
            <person name="Harris H.M."/>
            <person name="McCann A."/>
            <person name="Guo C."/>
            <person name="Argimon S."/>
            <person name="Zhang W."/>
            <person name="Yang X."/>
            <person name="Jeffery I.B."/>
            <person name="Cooney J.C."/>
            <person name="Kagawa T.F."/>
            <person name="Liu W."/>
            <person name="Song Y."/>
            <person name="Salvetti E."/>
            <person name="Wrobel A."/>
            <person name="Rasinkangas P."/>
            <person name="Parkhill J."/>
            <person name="Rea M.C."/>
            <person name="O'Sullivan O."/>
            <person name="Ritari J."/>
            <person name="Douillard F.P."/>
            <person name="Paul Ross R."/>
            <person name="Yang R."/>
            <person name="Briner A.E."/>
            <person name="Felis G.E."/>
            <person name="de Vos W.M."/>
            <person name="Barrangou R."/>
            <person name="Klaenhammer T.R."/>
            <person name="Caufield P.W."/>
            <person name="Cui Y."/>
            <person name="Zhang H."/>
            <person name="O'Toole P.W."/>
        </authorList>
    </citation>
    <scope>NUCLEOTIDE SEQUENCE [LARGE SCALE GENOMIC DNA]</scope>
    <source>
        <strain evidence="4 5">DSM 20335</strain>
    </source>
</reference>
<comment type="caution">
    <text evidence="4">The sequence shown here is derived from an EMBL/GenBank/DDBJ whole genome shotgun (WGS) entry which is preliminary data.</text>
</comment>
<gene>
    <name evidence="4" type="ORF">FC84_GL000674</name>
</gene>
<dbReference type="InterPro" id="IPR035647">
    <property type="entry name" value="EFG_III/V"/>
</dbReference>
<keyword evidence="5" id="KW-1185">Reference proteome</keyword>
<dbReference type="EMBL" id="AYYK01000001">
    <property type="protein sequence ID" value="KRM79971.1"/>
    <property type="molecule type" value="Genomic_DNA"/>
</dbReference>
<dbReference type="AlphaFoldDB" id="A0A0R2BWN3"/>
<dbReference type="PANTHER" id="PTHR16301:SF20">
    <property type="entry name" value="IMPACT FAMILY MEMBER YIGZ"/>
    <property type="match status" value="1"/>
</dbReference>
<dbReference type="PATRIC" id="fig|1423738.3.peg.683"/>
<dbReference type="PROSITE" id="PS00910">
    <property type="entry name" value="UPF0029"/>
    <property type="match status" value="1"/>
</dbReference>
<dbReference type="InterPro" id="IPR001498">
    <property type="entry name" value="Impact_N"/>
</dbReference>
<evidence type="ECO:0000313" key="4">
    <source>
        <dbReference type="EMBL" id="KRM79971.1"/>
    </source>
</evidence>
<dbReference type="PANTHER" id="PTHR16301">
    <property type="entry name" value="IMPACT-RELATED"/>
    <property type="match status" value="1"/>
</dbReference>
<name>A0A0R2BWN3_9LACO</name>
<dbReference type="InterPro" id="IPR036956">
    <property type="entry name" value="Impact_N_sf"/>
</dbReference>
<dbReference type="SUPFAM" id="SSF54211">
    <property type="entry name" value="Ribosomal protein S5 domain 2-like"/>
    <property type="match status" value="1"/>
</dbReference>
<dbReference type="GO" id="GO:0005737">
    <property type="term" value="C:cytoplasm"/>
    <property type="evidence" value="ECO:0007669"/>
    <property type="project" value="TreeGrafter"/>
</dbReference>
<proteinExistence type="inferred from homology"/>
<dbReference type="STRING" id="1423738.FC84_GL000674"/>
<dbReference type="Gene3D" id="3.30.70.240">
    <property type="match status" value="1"/>
</dbReference>
<dbReference type="InterPro" id="IPR020569">
    <property type="entry name" value="UPF0029_Impact_CS"/>
</dbReference>
<evidence type="ECO:0000259" key="3">
    <source>
        <dbReference type="Pfam" id="PF09186"/>
    </source>
</evidence>
<organism evidence="4 5">
    <name type="scientific">Lapidilactobacillus dextrinicus DSM 20335</name>
    <dbReference type="NCBI Taxonomy" id="1423738"/>
    <lineage>
        <taxon>Bacteria</taxon>
        <taxon>Bacillati</taxon>
        <taxon>Bacillota</taxon>
        <taxon>Bacilli</taxon>
        <taxon>Lactobacillales</taxon>
        <taxon>Lactobacillaceae</taxon>
        <taxon>Lapidilactobacillus</taxon>
    </lineage>
</organism>
<dbReference type="InterPro" id="IPR015269">
    <property type="entry name" value="UPF0029_Impact_C"/>
</dbReference>
<protein>
    <recommendedName>
        <fullName evidence="6">Impact N-terminal domain-containing protein</fullName>
    </recommendedName>
</protein>
<evidence type="ECO:0000259" key="2">
    <source>
        <dbReference type="Pfam" id="PF01205"/>
    </source>
</evidence>
<comment type="similarity">
    <text evidence="1">Belongs to the IMPACT family.</text>
</comment>
<dbReference type="SUPFAM" id="SSF54980">
    <property type="entry name" value="EF-G C-terminal domain-like"/>
    <property type="match status" value="1"/>
</dbReference>
<dbReference type="Proteomes" id="UP000051813">
    <property type="component" value="Unassembled WGS sequence"/>
</dbReference>
<dbReference type="GO" id="GO:0006446">
    <property type="term" value="P:regulation of translational initiation"/>
    <property type="evidence" value="ECO:0007669"/>
    <property type="project" value="TreeGrafter"/>
</dbReference>
<sequence>MSDDGEPSGTAGSPILEVLEKQNLVNVICVVTRYFGGIKLGAGGLIRAYGSATAAAVETVGKVAGIAQDQYEITIQYNRLDILTHWLAEQQINIFDTRYTDKVSLNIWLDQDRVQETLTAMTNLLADQLELKKISSGFNEVPIA</sequence>
<dbReference type="Pfam" id="PF01205">
    <property type="entry name" value="Impact_N"/>
    <property type="match status" value="1"/>
</dbReference>
<dbReference type="Pfam" id="PF09186">
    <property type="entry name" value="DUF1949"/>
    <property type="match status" value="1"/>
</dbReference>
<accession>A0A0R2BWN3</accession>
<evidence type="ECO:0000313" key="5">
    <source>
        <dbReference type="Proteomes" id="UP000051813"/>
    </source>
</evidence>
<dbReference type="Gene3D" id="3.30.230.30">
    <property type="entry name" value="Impact, N-terminal domain"/>
    <property type="match status" value="1"/>
</dbReference>
<evidence type="ECO:0008006" key="6">
    <source>
        <dbReference type="Google" id="ProtNLM"/>
    </source>
</evidence>
<dbReference type="InterPro" id="IPR023582">
    <property type="entry name" value="Impact"/>
</dbReference>
<feature type="domain" description="UPF0029" evidence="3">
    <location>
        <begin position="73"/>
        <end position="127"/>
    </location>
</feature>
<dbReference type="InterPro" id="IPR020568">
    <property type="entry name" value="Ribosomal_Su5_D2-typ_SF"/>
</dbReference>